<dbReference type="Proteomes" id="UP000092445">
    <property type="component" value="Unassembled WGS sequence"/>
</dbReference>
<protein>
    <recommendedName>
        <fullName evidence="3">VWFA domain-containing protein</fullName>
    </recommendedName>
</protein>
<reference evidence="1" key="2">
    <citation type="submission" date="2020-05" db="UniProtKB">
        <authorList>
            <consortium name="EnsemblMetazoa"/>
        </authorList>
    </citation>
    <scope>IDENTIFICATION</scope>
    <source>
        <strain evidence="1">IAEA</strain>
    </source>
</reference>
<dbReference type="EnsemblMetazoa" id="GPAI004416-RA">
    <property type="protein sequence ID" value="GPAI004416-PA"/>
    <property type="gene ID" value="GPAI004416"/>
</dbReference>
<dbReference type="STRING" id="7398.A0A1A9Z5E1"/>
<accession>A0A1A9Z5E1</accession>
<proteinExistence type="predicted"/>
<evidence type="ECO:0000313" key="2">
    <source>
        <dbReference type="Proteomes" id="UP000092445"/>
    </source>
</evidence>
<sequence length="355" mass="41308">MSILTDLYIFLDTSWSYRIVEDYVNYIVQRMNIRPYGSSVTLLTASDASLLANQSYNIIDFFKQWNFDTHNQAAKPGFSLPTILSKAMELTDDLFENESKRNSLGLRSLIMLLMPSPLAYVNEHDFDYCQRYLDFLYRTKPDMNFIYYSGGVLVRFKSYVKDPRKDLFLLDPETDVEASSLPVLQRIKNEPRRITNPCSMHPNGSRHHQQQVKQYLPLGFLTFYKIAANNFFSPGYMRYIKIKAFSRIAFVICTSRRNSWPYRNSISTSPSTEQECLQISNNVFSYDLTDMCLNYQTTQECPPLFLSVQAQAFADSSQVMCEEEECFSPQQTQFLLITNNLDCSTYDRDQLSVYL</sequence>
<evidence type="ECO:0008006" key="3">
    <source>
        <dbReference type="Google" id="ProtNLM"/>
    </source>
</evidence>
<dbReference type="SUPFAM" id="SSF53300">
    <property type="entry name" value="vWA-like"/>
    <property type="match status" value="1"/>
</dbReference>
<keyword evidence="2" id="KW-1185">Reference proteome</keyword>
<organism evidence="1 2">
    <name type="scientific">Glossina pallidipes</name>
    <name type="common">Tsetse fly</name>
    <dbReference type="NCBI Taxonomy" id="7398"/>
    <lineage>
        <taxon>Eukaryota</taxon>
        <taxon>Metazoa</taxon>
        <taxon>Ecdysozoa</taxon>
        <taxon>Arthropoda</taxon>
        <taxon>Hexapoda</taxon>
        <taxon>Insecta</taxon>
        <taxon>Pterygota</taxon>
        <taxon>Neoptera</taxon>
        <taxon>Endopterygota</taxon>
        <taxon>Diptera</taxon>
        <taxon>Brachycera</taxon>
        <taxon>Muscomorpha</taxon>
        <taxon>Hippoboscoidea</taxon>
        <taxon>Glossinidae</taxon>
        <taxon>Glossina</taxon>
    </lineage>
</organism>
<dbReference type="InterPro" id="IPR036465">
    <property type="entry name" value="vWFA_dom_sf"/>
</dbReference>
<dbReference type="VEuPathDB" id="VectorBase:GPAI004416"/>
<name>A0A1A9Z5E1_GLOPL</name>
<reference evidence="2" key="1">
    <citation type="submission" date="2014-03" db="EMBL/GenBank/DDBJ databases">
        <authorList>
            <person name="Aksoy S."/>
            <person name="Warren W."/>
            <person name="Wilson R.K."/>
        </authorList>
    </citation>
    <scope>NUCLEOTIDE SEQUENCE [LARGE SCALE GENOMIC DNA]</scope>
    <source>
        <strain evidence="2">IAEA</strain>
    </source>
</reference>
<evidence type="ECO:0000313" key="1">
    <source>
        <dbReference type="EnsemblMetazoa" id="GPAI004416-PA"/>
    </source>
</evidence>
<dbReference type="GO" id="GO:0032991">
    <property type="term" value="C:protein-containing complex"/>
    <property type="evidence" value="ECO:0007669"/>
    <property type="project" value="UniProtKB-ARBA"/>
</dbReference>
<dbReference type="AlphaFoldDB" id="A0A1A9Z5E1"/>